<dbReference type="RefSeq" id="WP_058261666.1">
    <property type="nucleotide sequence ID" value="NZ_CP051181.1"/>
</dbReference>
<reference evidence="1 2" key="1">
    <citation type="submission" date="2015-09" db="EMBL/GenBank/DDBJ databases">
        <authorList>
            <consortium name="Swine Surveillance"/>
        </authorList>
    </citation>
    <scope>NUCLEOTIDE SEQUENCE [LARGE SCALE GENOMIC DNA]</scope>
    <source>
        <strain evidence="1 2">CECT 4357</strain>
    </source>
</reference>
<evidence type="ECO:0000313" key="1">
    <source>
        <dbReference type="EMBL" id="CUH63763.1"/>
    </source>
</evidence>
<dbReference type="AlphaFoldDB" id="A0A0P1FTE5"/>
<gene>
    <name evidence="1" type="ORF">TG4357_00876</name>
</gene>
<protein>
    <submittedName>
        <fullName evidence="1">Transposase</fullName>
    </submittedName>
</protein>
<accession>A0A0P1FTE5</accession>
<proteinExistence type="predicted"/>
<name>A0A0P1FTE5_THAGE</name>
<dbReference type="EMBL" id="CYSA01000010">
    <property type="protein sequence ID" value="CUH63763.1"/>
    <property type="molecule type" value="Genomic_DNA"/>
</dbReference>
<dbReference type="OrthoDB" id="32553at2"/>
<dbReference type="STRING" id="53501.SAMN04488043_11276"/>
<evidence type="ECO:0000313" key="2">
    <source>
        <dbReference type="Proteomes" id="UP000051587"/>
    </source>
</evidence>
<sequence>MMMIADRGHVRPAFREALNGLGIKASIGGRKDRNIPVEDGTKWHKPRKKVERMFDRLKDWRCIATSFDRCTHAFISTCASPGLSSSGHEP</sequence>
<keyword evidence="2" id="KW-1185">Reference proteome</keyword>
<organism evidence="1 2">
    <name type="scientific">Thalassovita gelatinovora</name>
    <name type="common">Thalassobius gelatinovorus</name>
    <dbReference type="NCBI Taxonomy" id="53501"/>
    <lineage>
        <taxon>Bacteria</taxon>
        <taxon>Pseudomonadati</taxon>
        <taxon>Pseudomonadota</taxon>
        <taxon>Alphaproteobacteria</taxon>
        <taxon>Rhodobacterales</taxon>
        <taxon>Roseobacteraceae</taxon>
        <taxon>Thalassovita</taxon>
    </lineage>
</organism>
<dbReference type="Proteomes" id="UP000051587">
    <property type="component" value="Unassembled WGS sequence"/>
</dbReference>